<feature type="transmembrane region" description="Helical" evidence="1">
    <location>
        <begin position="68"/>
        <end position="91"/>
    </location>
</feature>
<accession>A0ABX0JDZ2</accession>
<keyword evidence="1" id="KW-0812">Transmembrane</keyword>
<feature type="transmembrane region" description="Helical" evidence="1">
    <location>
        <begin position="41"/>
        <end position="62"/>
    </location>
</feature>
<dbReference type="Gene3D" id="1.20.1720.10">
    <property type="entry name" value="Multidrug resistance protein D"/>
    <property type="match status" value="1"/>
</dbReference>
<gene>
    <name evidence="2" type="ORF">G9U52_33905</name>
</gene>
<proteinExistence type="predicted"/>
<dbReference type="EMBL" id="JAAOIW010000022">
    <property type="protein sequence ID" value="NHN34747.1"/>
    <property type="molecule type" value="Genomic_DNA"/>
</dbReference>
<dbReference type="InterPro" id="IPR036259">
    <property type="entry name" value="MFS_trans_sf"/>
</dbReference>
<evidence type="ECO:0000256" key="1">
    <source>
        <dbReference type="SAM" id="Phobius"/>
    </source>
</evidence>
<keyword evidence="3" id="KW-1185">Reference proteome</keyword>
<feature type="transmembrane region" description="Helical" evidence="1">
    <location>
        <begin position="6"/>
        <end position="29"/>
    </location>
</feature>
<organism evidence="2 3">
    <name type="scientific">Paenibacillus agricola</name>
    <dbReference type="NCBI Taxonomy" id="2716264"/>
    <lineage>
        <taxon>Bacteria</taxon>
        <taxon>Bacillati</taxon>
        <taxon>Bacillota</taxon>
        <taxon>Bacilli</taxon>
        <taxon>Bacillales</taxon>
        <taxon>Paenibacillaceae</taxon>
        <taxon>Paenibacillus</taxon>
    </lineage>
</organism>
<keyword evidence="1" id="KW-1133">Transmembrane helix</keyword>
<keyword evidence="1" id="KW-0472">Membrane</keyword>
<evidence type="ECO:0000313" key="2">
    <source>
        <dbReference type="EMBL" id="NHN34747.1"/>
    </source>
</evidence>
<reference evidence="2" key="1">
    <citation type="submission" date="2020-03" db="EMBL/GenBank/DDBJ databases">
        <title>Draft sequencing of Paenibacilllus sp. S3N08.</title>
        <authorList>
            <person name="Kim D.-U."/>
        </authorList>
    </citation>
    <scope>NUCLEOTIDE SEQUENCE</scope>
    <source>
        <strain evidence="2">S3N08</strain>
    </source>
</reference>
<comment type="caution">
    <text evidence="2">The sequence shown here is derived from an EMBL/GenBank/DDBJ whole genome shotgun (WGS) entry which is preliminary data.</text>
</comment>
<sequence>MSYIVYTPQMFSILFAMNGIAIMMGTQIVKRVAGRLTELSIFRIGLSLSFISTSAILISVLSMGSLSAIFVSTFLFAVSIGIIGPVSFTLAMESHGQIAGSALPF</sequence>
<dbReference type="Proteomes" id="UP001165962">
    <property type="component" value="Unassembled WGS sequence"/>
</dbReference>
<protein>
    <submittedName>
        <fullName evidence="2">Multidrug effflux MFS transporter</fullName>
    </submittedName>
</protein>
<evidence type="ECO:0000313" key="3">
    <source>
        <dbReference type="Proteomes" id="UP001165962"/>
    </source>
</evidence>
<name>A0ABX0JDZ2_9BACL</name>
<dbReference type="SUPFAM" id="SSF103473">
    <property type="entry name" value="MFS general substrate transporter"/>
    <property type="match status" value="1"/>
</dbReference>
<dbReference type="RefSeq" id="WP_166156265.1">
    <property type="nucleotide sequence ID" value="NZ_JAAOIW010000022.1"/>
</dbReference>